<protein>
    <submittedName>
        <fullName evidence="1">Uncharacterized protein</fullName>
    </submittedName>
</protein>
<sequence>MEVSLDLTSLKTLQQDGDTCHTARKTMKLLR</sequence>
<name>A0A9P0NUS8_ACAOB</name>
<comment type="caution">
    <text evidence="1">The sequence shown here is derived from an EMBL/GenBank/DDBJ whole genome shotgun (WGS) entry which is preliminary data.</text>
</comment>
<proteinExistence type="predicted"/>
<gene>
    <name evidence="1" type="ORF">ACAOBT_LOCUS98</name>
</gene>
<dbReference type="AlphaFoldDB" id="A0A9P0NUS8"/>
<keyword evidence="2" id="KW-1185">Reference proteome</keyword>
<reference evidence="1" key="1">
    <citation type="submission" date="2022-03" db="EMBL/GenBank/DDBJ databases">
        <authorList>
            <person name="Sayadi A."/>
        </authorList>
    </citation>
    <scope>NUCLEOTIDE SEQUENCE</scope>
</reference>
<dbReference type="EMBL" id="CAKOFQ010006651">
    <property type="protein sequence ID" value="CAH1953538.1"/>
    <property type="molecule type" value="Genomic_DNA"/>
</dbReference>
<accession>A0A9P0NUS8</accession>
<organism evidence="1 2">
    <name type="scientific">Acanthoscelides obtectus</name>
    <name type="common">Bean weevil</name>
    <name type="synonym">Bruchus obtectus</name>
    <dbReference type="NCBI Taxonomy" id="200917"/>
    <lineage>
        <taxon>Eukaryota</taxon>
        <taxon>Metazoa</taxon>
        <taxon>Ecdysozoa</taxon>
        <taxon>Arthropoda</taxon>
        <taxon>Hexapoda</taxon>
        <taxon>Insecta</taxon>
        <taxon>Pterygota</taxon>
        <taxon>Neoptera</taxon>
        <taxon>Endopterygota</taxon>
        <taxon>Coleoptera</taxon>
        <taxon>Polyphaga</taxon>
        <taxon>Cucujiformia</taxon>
        <taxon>Chrysomeloidea</taxon>
        <taxon>Chrysomelidae</taxon>
        <taxon>Bruchinae</taxon>
        <taxon>Bruchini</taxon>
        <taxon>Acanthoscelides</taxon>
    </lineage>
</organism>
<dbReference type="Proteomes" id="UP001152888">
    <property type="component" value="Unassembled WGS sequence"/>
</dbReference>
<evidence type="ECO:0000313" key="1">
    <source>
        <dbReference type="EMBL" id="CAH1953538.1"/>
    </source>
</evidence>
<evidence type="ECO:0000313" key="2">
    <source>
        <dbReference type="Proteomes" id="UP001152888"/>
    </source>
</evidence>